<dbReference type="CDD" id="cd03450">
    <property type="entry name" value="NodN"/>
    <property type="match status" value="1"/>
</dbReference>
<dbReference type="InterPro" id="IPR029069">
    <property type="entry name" value="HotDog_dom_sf"/>
</dbReference>
<proteinExistence type="inferred from homology"/>
<sequence length="127" mass="13846">MLLDQERIDLFADATGDHQWIHVEPERAAQGPHGGTIAHGFLTLSVIPKLAQELYTLAFGSARINYGSNKVRFPHPVRSGSRVRLRATFVELDDVAAGTLLTTRFVVEIDGVDKPACVAEALTLLVP</sequence>
<dbReference type="PANTHER" id="PTHR42993:SF1">
    <property type="entry name" value="MAOC-LIKE DEHYDRATASE DOMAIN-CONTAINING PROTEIN"/>
    <property type="match status" value="1"/>
</dbReference>
<dbReference type="InterPro" id="IPR002539">
    <property type="entry name" value="MaoC-like_dom"/>
</dbReference>
<gene>
    <name evidence="3" type="ORF">HMPREF0724_13582</name>
</gene>
<dbReference type="AlphaFoldDB" id="E9T4V4"/>
<accession>E9T4V4</accession>
<dbReference type="InterPro" id="IPR039375">
    <property type="entry name" value="NodN-like"/>
</dbReference>
<organism evidence="3 4">
    <name type="scientific">Prescottella equi ATCC 33707</name>
    <dbReference type="NCBI Taxonomy" id="525370"/>
    <lineage>
        <taxon>Bacteria</taxon>
        <taxon>Bacillati</taxon>
        <taxon>Actinomycetota</taxon>
        <taxon>Actinomycetes</taxon>
        <taxon>Mycobacteriales</taxon>
        <taxon>Nocardiaceae</taxon>
        <taxon>Prescottella</taxon>
    </lineage>
</organism>
<evidence type="ECO:0000313" key="3">
    <source>
        <dbReference type="EMBL" id="EGD22709.1"/>
    </source>
</evidence>
<reference evidence="3" key="1">
    <citation type="submission" date="2011-01" db="EMBL/GenBank/DDBJ databases">
        <authorList>
            <person name="Muzny D."/>
            <person name="Qin X."/>
            <person name="Buhay C."/>
            <person name="Dugan-Rocha S."/>
            <person name="Ding Y."/>
            <person name="Chen G."/>
            <person name="Hawes A."/>
            <person name="Holder M."/>
            <person name="Jhangiani S."/>
            <person name="Johnson A."/>
            <person name="Khan Z."/>
            <person name="Li Z."/>
            <person name="Liu W."/>
            <person name="Liu X."/>
            <person name="Perez L."/>
            <person name="Shen H."/>
            <person name="Wang Q."/>
            <person name="Watt J."/>
            <person name="Xi L."/>
            <person name="Xin Y."/>
            <person name="Zhou J."/>
            <person name="Deng J."/>
            <person name="Jiang H."/>
            <person name="Liu Y."/>
            <person name="Qu J."/>
            <person name="Song X.-Z."/>
            <person name="Zhang L."/>
            <person name="Villasana D."/>
            <person name="Johnson A."/>
            <person name="Liu J."/>
            <person name="Liyanage D."/>
            <person name="Lorensuhewa L."/>
            <person name="Robinson T."/>
            <person name="Song A."/>
            <person name="Song B.-B."/>
            <person name="Dinh H."/>
            <person name="Thornton R."/>
            <person name="Coyle M."/>
            <person name="Francisco L."/>
            <person name="Jackson L."/>
            <person name="Javaid M."/>
            <person name="Korchina V."/>
            <person name="Kovar C."/>
            <person name="Mata R."/>
            <person name="Mathew T."/>
            <person name="Ngo R."/>
            <person name="Nguyen L."/>
            <person name="Nguyen N."/>
            <person name="Okwuonu G."/>
            <person name="Ongeri F."/>
            <person name="Pham C."/>
            <person name="Simmons D."/>
            <person name="Wilczek-Boney K."/>
            <person name="Hale W."/>
            <person name="Jakkamsetti A."/>
            <person name="Pham P."/>
            <person name="Ruth R."/>
            <person name="San Lucas F."/>
            <person name="Warren J."/>
            <person name="Zhang J."/>
            <person name="Zhao Z."/>
            <person name="Zhou C."/>
            <person name="Zhu D."/>
            <person name="Lee S."/>
            <person name="Bess C."/>
            <person name="Blankenburg K."/>
            <person name="Forbes L."/>
            <person name="Fu Q."/>
            <person name="Gubbala S."/>
            <person name="Hirani K."/>
            <person name="Jayaseelan J.C."/>
            <person name="Lara F."/>
            <person name="Munidasa M."/>
            <person name="Palculict T."/>
            <person name="Patil S."/>
            <person name="Pu L.-L."/>
            <person name="Saada N."/>
            <person name="Tang L."/>
            <person name="Weissenberger G."/>
            <person name="Zhu Y."/>
            <person name="Hemphill L."/>
            <person name="Shang Y."/>
            <person name="Youmans B."/>
            <person name="Ayvaz T."/>
            <person name="Ross M."/>
            <person name="Santibanez J."/>
            <person name="Aqrawi P."/>
            <person name="Gross S."/>
            <person name="Joshi V."/>
            <person name="Fowler G."/>
            <person name="Nazareth L."/>
            <person name="Reid J."/>
            <person name="Worley K."/>
            <person name="Petrosino J."/>
            <person name="Highlander S."/>
            <person name="Gibbs R."/>
        </authorList>
    </citation>
    <scope>NUCLEOTIDE SEQUENCE [LARGE SCALE GENOMIC DNA]</scope>
    <source>
        <strain evidence="3">ATCC 33707</strain>
    </source>
</reference>
<dbReference type="Proteomes" id="UP000004245">
    <property type="component" value="Unassembled WGS sequence"/>
</dbReference>
<name>E9T4V4_RHOHA</name>
<comment type="similarity">
    <text evidence="1">Belongs to the enoyl-CoA hydratase/isomerase family.</text>
</comment>
<comment type="caution">
    <text evidence="3">The sequence shown here is derived from an EMBL/GenBank/DDBJ whole genome shotgun (WGS) entry which is preliminary data.</text>
</comment>
<feature type="domain" description="MaoC-like" evidence="2">
    <location>
        <begin position="4"/>
        <end position="98"/>
    </location>
</feature>
<dbReference type="PANTHER" id="PTHR42993">
    <property type="entry name" value="MAOC-LIKE DEHYDRATASE DOMAIN-CONTAINING PROTEIN"/>
    <property type="match status" value="1"/>
</dbReference>
<evidence type="ECO:0000259" key="2">
    <source>
        <dbReference type="Pfam" id="PF01575"/>
    </source>
</evidence>
<dbReference type="SUPFAM" id="SSF54637">
    <property type="entry name" value="Thioesterase/thiol ester dehydrase-isomerase"/>
    <property type="match status" value="1"/>
</dbReference>
<protein>
    <submittedName>
        <fullName evidence="3">MaoC-like protein</fullName>
    </submittedName>
</protein>
<keyword evidence="4" id="KW-1185">Reference proteome</keyword>
<dbReference type="EMBL" id="ADNW02000016">
    <property type="protein sequence ID" value="EGD22709.1"/>
    <property type="molecule type" value="Genomic_DNA"/>
</dbReference>
<dbReference type="HOGENOM" id="CLU_108911_0_0_11"/>
<dbReference type="Gene3D" id="3.10.129.10">
    <property type="entry name" value="Hotdog Thioesterase"/>
    <property type="match status" value="1"/>
</dbReference>
<dbReference type="Pfam" id="PF01575">
    <property type="entry name" value="MaoC_dehydratas"/>
    <property type="match status" value="1"/>
</dbReference>
<dbReference type="OrthoDB" id="9801735at2"/>
<evidence type="ECO:0000256" key="1">
    <source>
        <dbReference type="ARBA" id="ARBA00005254"/>
    </source>
</evidence>
<evidence type="ECO:0000313" key="4">
    <source>
        <dbReference type="Proteomes" id="UP000004245"/>
    </source>
</evidence>